<dbReference type="AlphaFoldDB" id="A0A3D9SKM8"/>
<evidence type="ECO:0000313" key="4">
    <source>
        <dbReference type="Proteomes" id="UP000256304"/>
    </source>
</evidence>
<keyword evidence="2" id="KW-0472">Membrane</keyword>
<keyword evidence="4" id="KW-1185">Reference proteome</keyword>
<protein>
    <submittedName>
        <fullName evidence="3">Uncharacterized protein</fullName>
    </submittedName>
</protein>
<feature type="compositionally biased region" description="Low complexity" evidence="1">
    <location>
        <begin position="302"/>
        <end position="311"/>
    </location>
</feature>
<keyword evidence="2" id="KW-0812">Transmembrane</keyword>
<evidence type="ECO:0000256" key="1">
    <source>
        <dbReference type="SAM" id="MobiDB-lite"/>
    </source>
</evidence>
<feature type="compositionally biased region" description="Polar residues" evidence="1">
    <location>
        <begin position="339"/>
        <end position="349"/>
    </location>
</feature>
<evidence type="ECO:0000256" key="2">
    <source>
        <dbReference type="SAM" id="Phobius"/>
    </source>
</evidence>
<feature type="transmembrane region" description="Helical" evidence="2">
    <location>
        <begin position="20"/>
        <end position="37"/>
    </location>
</feature>
<dbReference type="RefSeq" id="WP_147306783.1">
    <property type="nucleotide sequence ID" value="NZ_QTTN01000006.1"/>
</dbReference>
<gene>
    <name evidence="3" type="ORF">A8990_10655</name>
</gene>
<sequence length="349" mass="37255">MLKRTEKRKRRRKSRNQKVLFLAINSVSIVFLIFVAISSRTGKTYGLFTARAEIDGGSIGICSVYPSQIEELLSQFVQHMNLAGTDYLSIAGYSGSAGEGIADLDLAGATDEQLNQWINEINAKVGNISDRRQSIESLSSGNTSAFESTQSELASAAAVLSQLSGYIGSVSMNCITPSESSLSEFLSSMQAGGAASESLKNQARAIHSALSGSQPELSAVGLSNNDGSTISPAAIGFYQGAQQSLAGANSSLAQQSSTLQQQLAQINDEIASREQAKAVSEDSVNADEPAGDEIDKSEQEEPAQPQEQPQDPSKDQQEDQQQEDQQQEDQPSDQGQDQLALQQPILETN</sequence>
<evidence type="ECO:0000313" key="3">
    <source>
        <dbReference type="EMBL" id="REE90552.1"/>
    </source>
</evidence>
<keyword evidence="2" id="KW-1133">Transmembrane helix</keyword>
<dbReference type="OrthoDB" id="2614601at2"/>
<name>A0A3D9SKM8_9BACL</name>
<comment type="caution">
    <text evidence="3">The sequence shown here is derived from an EMBL/GenBank/DDBJ whole genome shotgun (WGS) entry which is preliminary data.</text>
</comment>
<dbReference type="Proteomes" id="UP000256304">
    <property type="component" value="Unassembled WGS sequence"/>
</dbReference>
<feature type="region of interest" description="Disordered" evidence="1">
    <location>
        <begin position="272"/>
        <end position="349"/>
    </location>
</feature>
<proteinExistence type="predicted"/>
<dbReference type="EMBL" id="QTTN01000006">
    <property type="protein sequence ID" value="REE90552.1"/>
    <property type="molecule type" value="Genomic_DNA"/>
</dbReference>
<feature type="compositionally biased region" description="Acidic residues" evidence="1">
    <location>
        <begin position="318"/>
        <end position="331"/>
    </location>
</feature>
<organism evidence="3 4">
    <name type="scientific">Paenibacillus taihuensis</name>
    <dbReference type="NCBI Taxonomy" id="1156355"/>
    <lineage>
        <taxon>Bacteria</taxon>
        <taxon>Bacillati</taxon>
        <taxon>Bacillota</taxon>
        <taxon>Bacilli</taxon>
        <taxon>Bacillales</taxon>
        <taxon>Paenibacillaceae</taxon>
        <taxon>Paenibacillus</taxon>
    </lineage>
</organism>
<reference evidence="3 4" key="1">
    <citation type="submission" date="2018-08" db="EMBL/GenBank/DDBJ databases">
        <title>Genomic Encyclopedia of Type Strains, Phase III (KMG-III): the genomes of soil and plant-associated and newly described type strains.</title>
        <authorList>
            <person name="Whitman W."/>
        </authorList>
    </citation>
    <scope>NUCLEOTIDE SEQUENCE [LARGE SCALE GENOMIC DNA]</scope>
    <source>
        <strain evidence="3 4">CGMCC 1.10966</strain>
    </source>
</reference>
<accession>A0A3D9SKM8</accession>